<keyword evidence="2" id="KW-0690">Ribosome biogenesis</keyword>
<dbReference type="InterPro" id="IPR037027">
    <property type="entry name" value="YqgF/RNaseH-like_dom_sf"/>
</dbReference>
<dbReference type="Gene3D" id="3.30.420.140">
    <property type="entry name" value="YqgF/RNase H-like domain"/>
    <property type="match status" value="1"/>
</dbReference>
<feature type="domain" description="YqgF/RNase H-like" evidence="5">
    <location>
        <begin position="5"/>
        <end position="104"/>
    </location>
</feature>
<dbReference type="GO" id="GO:0005829">
    <property type="term" value="C:cytosol"/>
    <property type="evidence" value="ECO:0007669"/>
    <property type="project" value="TreeGrafter"/>
</dbReference>
<dbReference type="InterPro" id="IPR006641">
    <property type="entry name" value="YqgF/RNaseH-like_dom"/>
</dbReference>
<dbReference type="PANTHER" id="PTHR33317:SF4">
    <property type="entry name" value="POLYNUCLEOTIDYL TRANSFERASE, RIBONUCLEASE H-LIKE SUPERFAMILY PROTEIN"/>
    <property type="match status" value="1"/>
</dbReference>
<evidence type="ECO:0000256" key="2">
    <source>
        <dbReference type="ARBA" id="ARBA00022517"/>
    </source>
</evidence>
<dbReference type="SMART" id="SM00732">
    <property type="entry name" value="YqgFc"/>
    <property type="match status" value="1"/>
</dbReference>
<dbReference type="GO" id="GO:0016787">
    <property type="term" value="F:hydrolase activity"/>
    <property type="evidence" value="ECO:0007669"/>
    <property type="project" value="UniProtKB-KW"/>
</dbReference>
<protein>
    <recommendedName>
        <fullName evidence="5">YqgF/RNase H-like domain-containing protein</fullName>
    </recommendedName>
</protein>
<dbReference type="InterPro" id="IPR012337">
    <property type="entry name" value="RNaseH-like_sf"/>
</dbReference>
<dbReference type="HAMAP" id="MF_00651">
    <property type="entry name" value="Nuclease_YqgF"/>
    <property type="match status" value="1"/>
</dbReference>
<name>A0A094Q3P0_9ZZZZ</name>
<accession>A0A094Q3P0</accession>
<organism evidence="6">
    <name type="scientific">freshwater metagenome</name>
    <dbReference type="NCBI Taxonomy" id="449393"/>
    <lineage>
        <taxon>unclassified sequences</taxon>
        <taxon>metagenomes</taxon>
        <taxon>ecological metagenomes</taxon>
    </lineage>
</organism>
<evidence type="ECO:0000259" key="5">
    <source>
        <dbReference type="SMART" id="SM00732"/>
    </source>
</evidence>
<dbReference type="InterPro" id="IPR005227">
    <property type="entry name" value="YqgF"/>
</dbReference>
<evidence type="ECO:0000256" key="4">
    <source>
        <dbReference type="ARBA" id="ARBA00022801"/>
    </source>
</evidence>
<gene>
    <name evidence="6" type="ORF">GM50_7670</name>
</gene>
<dbReference type="GO" id="GO:0004518">
    <property type="term" value="F:nuclease activity"/>
    <property type="evidence" value="ECO:0007669"/>
    <property type="project" value="UniProtKB-KW"/>
</dbReference>
<evidence type="ECO:0000313" key="6">
    <source>
        <dbReference type="EMBL" id="KGA18770.1"/>
    </source>
</evidence>
<dbReference type="PANTHER" id="PTHR33317">
    <property type="entry name" value="POLYNUCLEOTIDYL TRANSFERASE, RIBONUCLEASE H-LIKE SUPERFAMILY PROTEIN"/>
    <property type="match status" value="1"/>
</dbReference>
<dbReference type="Pfam" id="PF03652">
    <property type="entry name" value="RuvX"/>
    <property type="match status" value="1"/>
</dbReference>
<reference evidence="6" key="1">
    <citation type="submission" date="2014-05" db="EMBL/GenBank/DDBJ databases">
        <title>Key roles for freshwater Actinobacteria revealed by deep metagenomic sequencing.</title>
        <authorList>
            <person name="Ghai R."/>
            <person name="Mizuno C.M."/>
            <person name="Picazo A."/>
            <person name="Camacho A."/>
            <person name="Rodriguez-Valera F."/>
        </authorList>
    </citation>
    <scope>NUCLEOTIDE SEQUENCE</scope>
</reference>
<comment type="caution">
    <text evidence="6">The sequence shown here is derived from an EMBL/GenBank/DDBJ whole genome shotgun (WGS) entry which is preliminary data.</text>
</comment>
<dbReference type="EMBL" id="JNSK01000020">
    <property type="protein sequence ID" value="KGA18770.1"/>
    <property type="molecule type" value="Genomic_DNA"/>
</dbReference>
<dbReference type="GO" id="GO:0000967">
    <property type="term" value="P:rRNA 5'-end processing"/>
    <property type="evidence" value="ECO:0007669"/>
    <property type="project" value="TreeGrafter"/>
</dbReference>
<proteinExistence type="inferred from homology"/>
<keyword evidence="4" id="KW-0378">Hydrolase</keyword>
<evidence type="ECO:0000256" key="3">
    <source>
        <dbReference type="ARBA" id="ARBA00022722"/>
    </source>
</evidence>
<keyword evidence="3" id="KW-0540">Nuclease</keyword>
<keyword evidence="1" id="KW-0963">Cytoplasm</keyword>
<dbReference type="AlphaFoldDB" id="A0A094Q3P0"/>
<dbReference type="NCBIfam" id="TIGR00250">
    <property type="entry name" value="RNAse_H_YqgF"/>
    <property type="match status" value="1"/>
</dbReference>
<dbReference type="SUPFAM" id="SSF53098">
    <property type="entry name" value="Ribonuclease H-like"/>
    <property type="match status" value="1"/>
</dbReference>
<dbReference type="CDD" id="cd16964">
    <property type="entry name" value="YqgF"/>
    <property type="match status" value="1"/>
</dbReference>
<evidence type="ECO:0000256" key="1">
    <source>
        <dbReference type="ARBA" id="ARBA00022490"/>
    </source>
</evidence>
<sequence>MSRLGRRLAFDYGDVRIGVAVCDMDGILSSPLEPLNSKHPALLDHVGDLVKEYEPVRIYVGQPLNLSGEPSASSAKASAFAEQLRSSFDCDVVMIDERLTTVSASALLTQAGVNTKDQKKLIDSVSAVAILESGIARERS</sequence>